<dbReference type="PATRIC" id="fig|1461583.4.peg.619"/>
<accession>A0A078M5C1</accession>
<feature type="transmembrane region" description="Helical" evidence="1">
    <location>
        <begin position="112"/>
        <end position="133"/>
    </location>
</feature>
<feature type="transmembrane region" description="Helical" evidence="1">
    <location>
        <begin position="215"/>
        <end position="234"/>
    </location>
</feature>
<keyword evidence="1" id="KW-1133">Transmembrane helix</keyword>
<keyword evidence="1" id="KW-0472">Membrane</keyword>
<evidence type="ECO:0000313" key="2">
    <source>
        <dbReference type="EMBL" id="CEA00542.1"/>
    </source>
</evidence>
<evidence type="ECO:0008006" key="3">
    <source>
        <dbReference type="Google" id="ProtNLM"/>
    </source>
</evidence>
<organism evidence="2">
    <name type="scientific">Metalysinibacillus saudimassiliensis</name>
    <dbReference type="NCBI Taxonomy" id="1461583"/>
    <lineage>
        <taxon>Bacteria</taxon>
        <taxon>Bacillati</taxon>
        <taxon>Bacillota</taxon>
        <taxon>Bacilli</taxon>
        <taxon>Bacillales</taxon>
        <taxon>Caryophanaceae</taxon>
        <taxon>Metalysinibacillus</taxon>
    </lineage>
</organism>
<evidence type="ECO:0000256" key="1">
    <source>
        <dbReference type="SAM" id="Phobius"/>
    </source>
</evidence>
<proteinExistence type="predicted"/>
<sequence length="248" mass="27024">MLAFFTKELREGIATYKSLLLLSIFIGFGIMSPLTAKLMPTILSSVTTPAIAAQFGEPTAIDAWLQFFKNVPQLGLVLFLLTMSTTVSKEKPYLPILLAQGLTRPQLLNAKALYLTALWTLCYSISASITYSYTLYYWDMSVVHHLLPALIGVYAFGVFFILLVLAGNALGGTTASGLVTAVITLVVLVLFQTFYPSKYNPLHVMSGLDAHLAGAPLQIYPALAAMLAVLLFVYPLSLLQYNKKEAGT</sequence>
<feature type="transmembrane region" description="Helical" evidence="1">
    <location>
        <begin position="20"/>
        <end position="43"/>
    </location>
</feature>
<dbReference type="AlphaFoldDB" id="A0A078M5C1"/>
<name>A0A078M5C1_9BACL</name>
<gene>
    <name evidence="2" type="ORF">BN1050_00646</name>
</gene>
<protein>
    <recommendedName>
        <fullName evidence="3">ABC-2 family transporter protein</fullName>
    </recommendedName>
</protein>
<feature type="transmembrane region" description="Helical" evidence="1">
    <location>
        <begin position="63"/>
        <end position="81"/>
    </location>
</feature>
<keyword evidence="1" id="KW-0812">Transmembrane</keyword>
<feature type="transmembrane region" description="Helical" evidence="1">
    <location>
        <begin position="145"/>
        <end position="165"/>
    </location>
</feature>
<feature type="transmembrane region" description="Helical" evidence="1">
    <location>
        <begin position="177"/>
        <end position="195"/>
    </location>
</feature>
<reference evidence="2" key="1">
    <citation type="submission" date="2014-07" db="EMBL/GenBank/DDBJ databases">
        <authorList>
            <person name="Urmite Genomes Urmite Genomes"/>
        </authorList>
    </citation>
    <scope>NUCLEOTIDE SEQUENCE</scope>
    <source>
        <strain evidence="2">13S34_air</strain>
    </source>
</reference>
<dbReference type="HOGENOM" id="CLU_091969_1_0_9"/>
<dbReference type="EMBL" id="LN483073">
    <property type="protein sequence ID" value="CEA00542.1"/>
    <property type="molecule type" value="Genomic_DNA"/>
</dbReference>